<evidence type="ECO:0000256" key="1">
    <source>
        <dbReference type="ARBA" id="ARBA00023015"/>
    </source>
</evidence>
<keyword evidence="7" id="KW-1185">Reference proteome</keyword>
<dbReference type="InterPro" id="IPR000485">
    <property type="entry name" value="AsnC-type_HTH_dom"/>
</dbReference>
<evidence type="ECO:0000259" key="5">
    <source>
        <dbReference type="PROSITE" id="PS50956"/>
    </source>
</evidence>
<dbReference type="InterPro" id="IPR036388">
    <property type="entry name" value="WH-like_DNA-bd_sf"/>
</dbReference>
<dbReference type="InterPro" id="IPR019888">
    <property type="entry name" value="Tscrpt_reg_AsnC-like"/>
</dbReference>
<evidence type="ECO:0000256" key="4">
    <source>
        <dbReference type="ARBA" id="ARBA00023163"/>
    </source>
</evidence>
<reference evidence="7" key="1">
    <citation type="journal article" date="2019" name="Int. J. Syst. Evol. Microbiol.">
        <title>The Global Catalogue of Microorganisms (GCM) 10K type strain sequencing project: providing services to taxonomists for standard genome sequencing and annotation.</title>
        <authorList>
            <consortium name="The Broad Institute Genomics Platform"/>
            <consortium name="The Broad Institute Genome Sequencing Center for Infectious Disease"/>
            <person name="Wu L."/>
            <person name="Ma J."/>
        </authorList>
    </citation>
    <scope>NUCLEOTIDE SEQUENCE [LARGE SCALE GENOMIC DNA]</scope>
    <source>
        <strain evidence="7">CGMCC 1.12478</strain>
    </source>
</reference>
<protein>
    <submittedName>
        <fullName evidence="6">ArsR family transcriptional regulator</fullName>
    </submittedName>
</protein>
<evidence type="ECO:0000313" key="7">
    <source>
        <dbReference type="Proteomes" id="UP000645462"/>
    </source>
</evidence>
<organism evidence="6 7">
    <name type="scientific">Marivita lacus</name>
    <dbReference type="NCBI Taxonomy" id="1323742"/>
    <lineage>
        <taxon>Bacteria</taxon>
        <taxon>Pseudomonadati</taxon>
        <taxon>Pseudomonadota</taxon>
        <taxon>Alphaproteobacteria</taxon>
        <taxon>Rhodobacterales</taxon>
        <taxon>Roseobacteraceae</taxon>
        <taxon>Marivita</taxon>
    </lineage>
</organism>
<dbReference type="InterPro" id="IPR011008">
    <property type="entry name" value="Dimeric_a/b-barrel"/>
</dbReference>
<keyword evidence="1" id="KW-0805">Transcription regulation</keyword>
<dbReference type="PRINTS" id="PR00033">
    <property type="entry name" value="HTHASNC"/>
</dbReference>
<dbReference type="Gene3D" id="3.30.70.920">
    <property type="match status" value="1"/>
</dbReference>
<accession>A0ABQ1KT64</accession>
<proteinExistence type="predicted"/>
<dbReference type="InterPro" id="IPR019885">
    <property type="entry name" value="Tscrpt_reg_HTH_AsnC-type_CS"/>
</dbReference>
<dbReference type="SUPFAM" id="SSF46785">
    <property type="entry name" value="Winged helix' DNA-binding domain"/>
    <property type="match status" value="1"/>
</dbReference>
<dbReference type="SMART" id="SM00344">
    <property type="entry name" value="HTH_ASNC"/>
    <property type="match status" value="1"/>
</dbReference>
<dbReference type="SUPFAM" id="SSF54909">
    <property type="entry name" value="Dimeric alpha+beta barrel"/>
    <property type="match status" value="1"/>
</dbReference>
<evidence type="ECO:0000256" key="3">
    <source>
        <dbReference type="ARBA" id="ARBA00023159"/>
    </source>
</evidence>
<comment type="caution">
    <text evidence="6">The sequence shown here is derived from an EMBL/GenBank/DDBJ whole genome shotgun (WGS) entry which is preliminary data.</text>
</comment>
<dbReference type="Proteomes" id="UP000645462">
    <property type="component" value="Unassembled WGS sequence"/>
</dbReference>
<dbReference type="Pfam" id="PF13412">
    <property type="entry name" value="HTH_24"/>
    <property type="match status" value="1"/>
</dbReference>
<feature type="domain" description="HTH asnC-type" evidence="5">
    <location>
        <begin position="23"/>
        <end position="84"/>
    </location>
</feature>
<gene>
    <name evidence="6" type="ORF">GCM10011363_24120</name>
</gene>
<dbReference type="PANTHER" id="PTHR30154:SF0">
    <property type="entry name" value="LEUCINE-RESPONSIVE REGULATORY PROTEIN"/>
    <property type="match status" value="1"/>
</dbReference>
<dbReference type="Pfam" id="PF01037">
    <property type="entry name" value="AsnC_trans_reg"/>
    <property type="match status" value="1"/>
</dbReference>
<keyword evidence="4" id="KW-0804">Transcription</keyword>
<dbReference type="PANTHER" id="PTHR30154">
    <property type="entry name" value="LEUCINE-RESPONSIVE REGULATORY PROTEIN"/>
    <property type="match status" value="1"/>
</dbReference>
<dbReference type="CDD" id="cd00090">
    <property type="entry name" value="HTH_ARSR"/>
    <property type="match status" value="1"/>
</dbReference>
<dbReference type="PROSITE" id="PS00519">
    <property type="entry name" value="HTH_ASNC_1"/>
    <property type="match status" value="1"/>
</dbReference>
<dbReference type="InterPro" id="IPR011991">
    <property type="entry name" value="ArsR-like_HTH"/>
</dbReference>
<dbReference type="InterPro" id="IPR019887">
    <property type="entry name" value="Tscrpt_reg_AsnC/Lrp_C"/>
</dbReference>
<dbReference type="PROSITE" id="PS50956">
    <property type="entry name" value="HTH_ASNC_2"/>
    <property type="match status" value="1"/>
</dbReference>
<keyword evidence="3" id="KW-0010">Activator</keyword>
<evidence type="ECO:0000313" key="6">
    <source>
        <dbReference type="EMBL" id="GGC06584.1"/>
    </source>
</evidence>
<sequence length="173" mass="19223">MDFGTSNELILTGKAGELNIAELDRFDRAILQEMACDGRVSITELSRRIGLSKSPTQARLRRLEEMGAIQGYRALLDPIRLGLDHIAFVEVKMTQTREAALAAFNEAVVKIPEIEQAHLIAGNFDYLLKVRTANMRSYRKVLAEKISTLPHVAATSTYVAMQAVKEETFGNVT</sequence>
<dbReference type="Gene3D" id="1.10.10.10">
    <property type="entry name" value="Winged helix-like DNA-binding domain superfamily/Winged helix DNA-binding domain"/>
    <property type="match status" value="1"/>
</dbReference>
<name>A0ABQ1KT64_9RHOB</name>
<keyword evidence="2" id="KW-0238">DNA-binding</keyword>
<dbReference type="EMBL" id="BMFC01000005">
    <property type="protein sequence ID" value="GGC06584.1"/>
    <property type="molecule type" value="Genomic_DNA"/>
</dbReference>
<dbReference type="InterPro" id="IPR036390">
    <property type="entry name" value="WH_DNA-bd_sf"/>
</dbReference>
<evidence type="ECO:0000256" key="2">
    <source>
        <dbReference type="ARBA" id="ARBA00023125"/>
    </source>
</evidence>